<dbReference type="Gene3D" id="3.40.50.300">
    <property type="entry name" value="P-loop containing nucleotide triphosphate hydrolases"/>
    <property type="match status" value="1"/>
</dbReference>
<dbReference type="Pfam" id="PF00656">
    <property type="entry name" value="Peptidase_C14"/>
    <property type="match status" value="1"/>
</dbReference>
<proteinExistence type="predicted"/>
<name>A0AAV3XMY4_9CYAN</name>
<protein>
    <submittedName>
        <fullName evidence="5">Pentapeptide repeat-containing protein</fullName>
    </submittedName>
</protein>
<organism evidence="5 6">
    <name type="scientific">Microseira wollei NIES-4236</name>
    <dbReference type="NCBI Taxonomy" id="2530354"/>
    <lineage>
        <taxon>Bacteria</taxon>
        <taxon>Bacillati</taxon>
        <taxon>Cyanobacteriota</taxon>
        <taxon>Cyanophyceae</taxon>
        <taxon>Oscillatoriophycideae</taxon>
        <taxon>Aerosakkonematales</taxon>
        <taxon>Aerosakkonemataceae</taxon>
        <taxon>Microseira</taxon>
    </lineage>
</organism>
<reference evidence="5" key="1">
    <citation type="submission" date="2019-10" db="EMBL/GenBank/DDBJ databases">
        <title>Draft genome sequece of Microseira wollei NIES-4236.</title>
        <authorList>
            <person name="Yamaguchi H."/>
            <person name="Suzuki S."/>
            <person name="Kawachi M."/>
        </authorList>
    </citation>
    <scope>NUCLEOTIDE SEQUENCE</scope>
    <source>
        <strain evidence="5">NIES-4236</strain>
    </source>
</reference>
<dbReference type="GO" id="GO:0004197">
    <property type="term" value="F:cysteine-type endopeptidase activity"/>
    <property type="evidence" value="ECO:0007669"/>
    <property type="project" value="InterPro"/>
</dbReference>
<sequence length="969" mass="109378">MSRDALVVGINTYGNLPRLEAPAEDAEAIAQLLTSSGEFRVKRIPEAVTDNTIHVGRKTKVTLKELEEALVQLFLPEGRMSPDTALFYFSGHGLRKNRGIQEGFLATSDVNPDLSNWGLSLQWLRRLLEESPIPQQIIWLDCCYSGELLNFDEANPGEKGKGRDRCFIAASREFEVSYQDISEPYSVLTKALLQGLDPKRCPDRWVTNYTLIDFLNQQLKSETQRPIFTNFGQEINLTRQWEKAAPVVTVSPNAICPYKGLAYFDCNEEDPKYFYGRRALTDQLLEKVRQGNFLAVLGASGSGKSSVVRAGLLHQLKLGRKLSGSGQWKILPVFRPGEHPLQSLAEAFPEPGLSVVDRATQLAKAEELIGVGAVGLGHLIAAAEASRVVLVVDQFEEAFTLCRDSTERQQFFECLLGALERTGDKLCLVLAMRADFFGKCAEQEYGGLASKIQEHLVTVTPMSREELAQAIIEPAKNVGLAVEPELVDQMIADVEDSPGSLPLLQYTLTELWQQRTEERLTVSAYTHLGGVKGTLQKRADEVYQSLSLEEQQTAKRIFLELTQLGEGTEDTRRRVLQRDLVTEQQSEALVDRTIQKLADAKLVVTSSLIEKGSQSGRVAVVDVAHEALIRHWSRLRQWVNENRDALRKKRNIEQDAQEWLDKGKSGDYLLRGAKLAEAENFLQDYSDTVPLSSLAKEFVQVSQADRRKVQTFIGSTIAFVLAVIFYIVGFAFWQQQQSKKTIEAVFLSTDPTKIESALPDFLKEACSLKNKAYKSKNETDVVQALAYYRKLREVTGKLRTNHPERYKNHVKDKINIPGIWEKAENSLAEIIEEHRIPKLKEYLFNKHEPKLGKLVPDSKPETFEKQYTEGALQTTYLILRRDFGAGADLNDDRKIGDEIEADMMPCETLKRIEMLWREATADRCGWYEQNSYYKAPNCDQLGQETLTLLIFDSPAHFPVERLKFCKIPN</sequence>
<evidence type="ECO:0000313" key="5">
    <source>
        <dbReference type="EMBL" id="GET41842.1"/>
    </source>
</evidence>
<feature type="transmembrane region" description="Helical" evidence="2">
    <location>
        <begin position="712"/>
        <end position="733"/>
    </location>
</feature>
<keyword evidence="2" id="KW-0472">Membrane</keyword>
<dbReference type="Gene3D" id="3.40.50.1460">
    <property type="match status" value="1"/>
</dbReference>
<feature type="coiled-coil region" evidence="1">
    <location>
        <begin position="635"/>
        <end position="662"/>
    </location>
</feature>
<dbReference type="Proteomes" id="UP001050975">
    <property type="component" value="Unassembled WGS sequence"/>
</dbReference>
<dbReference type="RefSeq" id="WP_226588506.1">
    <property type="nucleotide sequence ID" value="NZ_BLAY01000137.1"/>
</dbReference>
<dbReference type="AlphaFoldDB" id="A0AAV3XMY4"/>
<dbReference type="SUPFAM" id="SSF52129">
    <property type="entry name" value="Caspase-like"/>
    <property type="match status" value="1"/>
</dbReference>
<feature type="domain" description="Peptidase C14 caspase" evidence="3">
    <location>
        <begin position="5"/>
        <end position="229"/>
    </location>
</feature>
<dbReference type="InterPro" id="IPR011600">
    <property type="entry name" value="Pept_C14_caspase"/>
</dbReference>
<keyword evidence="1" id="KW-0175">Coiled coil</keyword>
<dbReference type="EMBL" id="BLAY01000137">
    <property type="protein sequence ID" value="GET41842.1"/>
    <property type="molecule type" value="Genomic_DNA"/>
</dbReference>
<evidence type="ECO:0000313" key="6">
    <source>
        <dbReference type="Proteomes" id="UP001050975"/>
    </source>
</evidence>
<evidence type="ECO:0000256" key="2">
    <source>
        <dbReference type="SAM" id="Phobius"/>
    </source>
</evidence>
<gene>
    <name evidence="5" type="ORF">MiSe_66560</name>
</gene>
<evidence type="ECO:0000259" key="3">
    <source>
        <dbReference type="Pfam" id="PF00656"/>
    </source>
</evidence>
<dbReference type="SUPFAM" id="SSF52540">
    <property type="entry name" value="P-loop containing nucleoside triphosphate hydrolases"/>
    <property type="match status" value="1"/>
</dbReference>
<dbReference type="InterPro" id="IPR027417">
    <property type="entry name" value="P-loop_NTPase"/>
</dbReference>
<comment type="caution">
    <text evidence="5">The sequence shown here is derived from an EMBL/GenBank/DDBJ whole genome shotgun (WGS) entry which is preliminary data.</text>
</comment>
<evidence type="ECO:0000256" key="1">
    <source>
        <dbReference type="SAM" id="Coils"/>
    </source>
</evidence>
<keyword evidence="2" id="KW-0812">Transmembrane</keyword>
<dbReference type="GO" id="GO:0006508">
    <property type="term" value="P:proteolysis"/>
    <property type="evidence" value="ECO:0007669"/>
    <property type="project" value="InterPro"/>
</dbReference>
<accession>A0AAV3XMY4</accession>
<dbReference type="CDD" id="cd00267">
    <property type="entry name" value="ABC_ATPase"/>
    <property type="match status" value="1"/>
</dbReference>
<dbReference type="InterPro" id="IPR049052">
    <property type="entry name" value="nSTAND1"/>
</dbReference>
<keyword evidence="6" id="KW-1185">Reference proteome</keyword>
<dbReference type="Pfam" id="PF20703">
    <property type="entry name" value="nSTAND1"/>
    <property type="match status" value="1"/>
</dbReference>
<dbReference type="InterPro" id="IPR029030">
    <property type="entry name" value="Caspase-like_dom_sf"/>
</dbReference>
<keyword evidence="2" id="KW-1133">Transmembrane helix</keyword>
<feature type="domain" description="Novel STAND NTPase 1" evidence="4">
    <location>
        <begin position="257"/>
        <end position="665"/>
    </location>
</feature>
<evidence type="ECO:0000259" key="4">
    <source>
        <dbReference type="Pfam" id="PF20703"/>
    </source>
</evidence>